<dbReference type="GO" id="GO:0005737">
    <property type="term" value="C:cytoplasm"/>
    <property type="evidence" value="ECO:0007669"/>
    <property type="project" value="TreeGrafter"/>
</dbReference>
<dbReference type="EMBL" id="MU860021">
    <property type="protein sequence ID" value="KAK4241465.1"/>
    <property type="molecule type" value="Genomic_DNA"/>
</dbReference>
<protein>
    <submittedName>
        <fullName evidence="3">Uncharacterized protein</fullName>
    </submittedName>
</protein>
<feature type="coiled-coil region" evidence="1">
    <location>
        <begin position="605"/>
        <end position="639"/>
    </location>
</feature>
<keyword evidence="4" id="KW-1185">Reference proteome</keyword>
<dbReference type="GO" id="GO:0051015">
    <property type="term" value="F:actin filament binding"/>
    <property type="evidence" value="ECO:0007669"/>
    <property type="project" value="TreeGrafter"/>
</dbReference>
<feature type="region of interest" description="Disordered" evidence="2">
    <location>
        <begin position="1"/>
        <end position="37"/>
    </location>
</feature>
<evidence type="ECO:0000313" key="4">
    <source>
        <dbReference type="Proteomes" id="UP001303760"/>
    </source>
</evidence>
<feature type="coiled-coil region" evidence="1">
    <location>
        <begin position="105"/>
        <end position="146"/>
    </location>
</feature>
<dbReference type="PANTHER" id="PTHR45615">
    <property type="entry name" value="MYOSIN HEAVY CHAIN, NON-MUSCLE"/>
    <property type="match status" value="1"/>
</dbReference>
<dbReference type="GO" id="GO:0000146">
    <property type="term" value="F:microfilament motor activity"/>
    <property type="evidence" value="ECO:0007669"/>
    <property type="project" value="TreeGrafter"/>
</dbReference>
<keyword evidence="1" id="KW-0175">Coiled coil</keyword>
<feature type="compositionally biased region" description="Basic residues" evidence="2">
    <location>
        <begin position="1"/>
        <end position="10"/>
    </location>
</feature>
<dbReference type="GO" id="GO:0016460">
    <property type="term" value="C:myosin II complex"/>
    <property type="evidence" value="ECO:0007669"/>
    <property type="project" value="TreeGrafter"/>
</dbReference>
<dbReference type="AlphaFoldDB" id="A0AAN7CGQ0"/>
<dbReference type="GO" id="GO:0032982">
    <property type="term" value="C:myosin filament"/>
    <property type="evidence" value="ECO:0007669"/>
    <property type="project" value="TreeGrafter"/>
</dbReference>
<dbReference type="PANTHER" id="PTHR45615:SF40">
    <property type="entry name" value="MYOSIN HEAVY CHAIN, NON-MUSCLE"/>
    <property type="match status" value="1"/>
</dbReference>
<reference evidence="3" key="2">
    <citation type="submission" date="2023-05" db="EMBL/GenBank/DDBJ databases">
        <authorList>
            <consortium name="Lawrence Berkeley National Laboratory"/>
            <person name="Steindorff A."/>
            <person name="Hensen N."/>
            <person name="Bonometti L."/>
            <person name="Westerberg I."/>
            <person name="Brannstrom I.O."/>
            <person name="Guillou S."/>
            <person name="Cros-Aarteil S."/>
            <person name="Calhoun S."/>
            <person name="Haridas S."/>
            <person name="Kuo A."/>
            <person name="Mondo S."/>
            <person name="Pangilinan J."/>
            <person name="Riley R."/>
            <person name="Labutti K."/>
            <person name="Andreopoulos B."/>
            <person name="Lipzen A."/>
            <person name="Chen C."/>
            <person name="Yanf M."/>
            <person name="Daum C."/>
            <person name="Ng V."/>
            <person name="Clum A."/>
            <person name="Ohm R."/>
            <person name="Martin F."/>
            <person name="Silar P."/>
            <person name="Natvig D."/>
            <person name="Lalanne C."/>
            <person name="Gautier V."/>
            <person name="Ament-Velasquez S.L."/>
            <person name="Kruys A."/>
            <person name="Hutchinson M.I."/>
            <person name="Powell A.J."/>
            <person name="Barry K."/>
            <person name="Miller A.N."/>
            <person name="Grigoriev I.V."/>
            <person name="Debuchy R."/>
            <person name="Gladieux P."/>
            <person name="Thoren M.H."/>
            <person name="Johannesson H."/>
        </authorList>
    </citation>
    <scope>NUCLEOTIDE SEQUENCE</scope>
    <source>
        <strain evidence="3">CBS 532.94</strain>
    </source>
</reference>
<feature type="compositionally biased region" description="Polar residues" evidence="2">
    <location>
        <begin position="719"/>
        <end position="731"/>
    </location>
</feature>
<feature type="coiled-coil region" evidence="1">
    <location>
        <begin position="513"/>
        <end position="565"/>
    </location>
</feature>
<evidence type="ECO:0000256" key="1">
    <source>
        <dbReference type="SAM" id="Coils"/>
    </source>
</evidence>
<feature type="compositionally biased region" description="Low complexity" evidence="2">
    <location>
        <begin position="978"/>
        <end position="999"/>
    </location>
</feature>
<organism evidence="3 4">
    <name type="scientific">Achaetomium macrosporum</name>
    <dbReference type="NCBI Taxonomy" id="79813"/>
    <lineage>
        <taxon>Eukaryota</taxon>
        <taxon>Fungi</taxon>
        <taxon>Dikarya</taxon>
        <taxon>Ascomycota</taxon>
        <taxon>Pezizomycotina</taxon>
        <taxon>Sordariomycetes</taxon>
        <taxon>Sordariomycetidae</taxon>
        <taxon>Sordariales</taxon>
        <taxon>Chaetomiaceae</taxon>
        <taxon>Achaetomium</taxon>
    </lineage>
</organism>
<gene>
    <name evidence="3" type="ORF">C8A03DRAFT_30326</name>
</gene>
<dbReference type="Proteomes" id="UP001303760">
    <property type="component" value="Unassembled WGS sequence"/>
</dbReference>
<accession>A0AAN7CGQ0</accession>
<proteinExistence type="predicted"/>
<reference evidence="3" key="1">
    <citation type="journal article" date="2023" name="Mol. Phylogenet. Evol.">
        <title>Genome-scale phylogeny and comparative genomics of the fungal order Sordariales.</title>
        <authorList>
            <person name="Hensen N."/>
            <person name="Bonometti L."/>
            <person name="Westerberg I."/>
            <person name="Brannstrom I.O."/>
            <person name="Guillou S."/>
            <person name="Cros-Aarteil S."/>
            <person name="Calhoun S."/>
            <person name="Haridas S."/>
            <person name="Kuo A."/>
            <person name="Mondo S."/>
            <person name="Pangilinan J."/>
            <person name="Riley R."/>
            <person name="LaButti K."/>
            <person name="Andreopoulos B."/>
            <person name="Lipzen A."/>
            <person name="Chen C."/>
            <person name="Yan M."/>
            <person name="Daum C."/>
            <person name="Ng V."/>
            <person name="Clum A."/>
            <person name="Steindorff A."/>
            <person name="Ohm R.A."/>
            <person name="Martin F."/>
            <person name="Silar P."/>
            <person name="Natvig D.O."/>
            <person name="Lalanne C."/>
            <person name="Gautier V."/>
            <person name="Ament-Velasquez S.L."/>
            <person name="Kruys A."/>
            <person name="Hutchinson M.I."/>
            <person name="Powell A.J."/>
            <person name="Barry K."/>
            <person name="Miller A.N."/>
            <person name="Grigoriev I.V."/>
            <person name="Debuchy R."/>
            <person name="Gladieux P."/>
            <person name="Hiltunen Thoren M."/>
            <person name="Johannesson H."/>
        </authorList>
    </citation>
    <scope>NUCLEOTIDE SEQUENCE</scope>
    <source>
        <strain evidence="3">CBS 532.94</strain>
    </source>
</reference>
<sequence>METVQRRPKKPVNGSHPLRPESRSSNVSKQRSRCGSLASSPMLRQRRVNINHEFTTGMAGIINQFTHQQHAALEEQKVRYHKYIRKLKRDLAKESEVVAQQISQIDAQSKEIEGLQASKQDMMDQLENIEAKLQSSEDRARRLEEKYHICKTHLNSAIQEQQDLYTRSKKHWGEAIEQIRAMERLQTTEAEMTVRKAEAIREQMMEKVRQAIAHNKSEALELYGKIDALTRQAEEKETELRRERESVRALSQKLRDLQATSKNFEALAAQGKEILDKLGEQQKKAEEQHHNSVKEIKNRLDALTNRLEALCSIASGQPEVLASIQQAQRESLNSVTNKLDNILESQDATREATDQLSTSVEVHMGKIWQRLDGQLESLSKQLAEKAEENGMVSTLYRRKEAECEKHINELASLRETAEKQARQIHELDASLFALDAAQDENEEKIRRLEQSRAETVRLREELEAKQAAMAGLQRKLDDKESAFASELQKYASSIQKLALTVQEKDQSLGIAAQQAADAARREARIDLERANAQTEKLLFETQQQRDALAVELQTSKQKLQEKERNESQAATTICSLQGSLSKAEAKEKLIAQELMQRSASLEGLETRLKSRVTDLETKLRAAQDRTAELEGQNRRQQARFEALVAGMKHWASQEALNIDELDSLGGCDRSEEEIRAGVIQALEQLSFSQRSQTVMPREHPDLLLREENSEFFPREDVQTSRAEAGNQSTVGKPTKDAAARALDKRTGTEGNARESVSAENDPLPYASTLDHMRRVVVRSPASIPNEPVPPSIDQEKVRRRGGLQPKSIMKRVTRSASRELDTVAGPGVFKRKQDEHFMEAITPDDPGQEQIKTEAVPVWNVEPAESTFAEAGRPGKRRRSETTRSNGSIGHPRSFQQAEGGGLSSSGEGPRAEPAESNTYAKGSQNIEPGTTRSSRRNPGVGWPGLHRTSSANPTRALGPRSANVRTYGARRAERELATAAAKPDSQSASRSQSQSQSRYWPRRKEESQDSITLSQGVNADGNLLLPLRD</sequence>
<evidence type="ECO:0000313" key="3">
    <source>
        <dbReference type="EMBL" id="KAK4241465.1"/>
    </source>
</evidence>
<name>A0AAN7CGQ0_9PEZI</name>
<feature type="region of interest" description="Disordered" evidence="2">
    <location>
        <begin position="780"/>
        <end position="1030"/>
    </location>
</feature>
<feature type="compositionally biased region" description="Basic and acidic residues" evidence="2">
    <location>
        <begin position="733"/>
        <end position="747"/>
    </location>
</feature>
<comment type="caution">
    <text evidence="3">The sequence shown here is derived from an EMBL/GenBank/DDBJ whole genome shotgun (WGS) entry which is preliminary data.</text>
</comment>
<feature type="compositionally biased region" description="Polar residues" evidence="2">
    <location>
        <begin position="916"/>
        <end position="933"/>
    </location>
</feature>
<feature type="coiled-coil region" evidence="1">
    <location>
        <begin position="219"/>
        <end position="313"/>
    </location>
</feature>
<evidence type="ECO:0000256" key="2">
    <source>
        <dbReference type="SAM" id="MobiDB-lite"/>
    </source>
</evidence>
<feature type="coiled-coil region" evidence="1">
    <location>
        <begin position="368"/>
        <end position="482"/>
    </location>
</feature>
<feature type="compositionally biased region" description="Basic and acidic residues" evidence="2">
    <location>
        <begin position="709"/>
        <end position="718"/>
    </location>
</feature>
<feature type="region of interest" description="Disordered" evidence="2">
    <location>
        <begin position="709"/>
        <end position="767"/>
    </location>
</feature>